<dbReference type="InterPro" id="IPR018060">
    <property type="entry name" value="HTH_AraC"/>
</dbReference>
<dbReference type="RefSeq" id="WP_182532370.1">
    <property type="nucleotide sequence ID" value="NZ_JACGXL010000006.1"/>
</dbReference>
<dbReference type="Pfam" id="PF12833">
    <property type="entry name" value="HTH_18"/>
    <property type="match status" value="1"/>
</dbReference>
<keyword evidence="6" id="KW-1185">Reference proteome</keyword>
<dbReference type="CDD" id="cd03137">
    <property type="entry name" value="GATase1_AraC_1"/>
    <property type="match status" value="1"/>
</dbReference>
<dbReference type="PANTHER" id="PTHR43130:SF3">
    <property type="entry name" value="HTH-TYPE TRANSCRIPTIONAL REGULATOR RV1931C"/>
    <property type="match status" value="1"/>
</dbReference>
<reference evidence="5 6" key="1">
    <citation type="submission" date="2020-07" db="EMBL/GenBank/DDBJ databases">
        <title>Genomic Encyclopedia of Type Strains, Phase IV (KMG-V): Genome sequencing to study the core and pangenomes of soil and plant-associated prokaryotes.</title>
        <authorList>
            <person name="Whitman W."/>
        </authorList>
    </citation>
    <scope>NUCLEOTIDE SEQUENCE [LARGE SCALE GENOMIC DNA]</scope>
    <source>
        <strain evidence="5 6">RH2WT43</strain>
    </source>
</reference>
<dbReference type="InterPro" id="IPR009057">
    <property type="entry name" value="Homeodomain-like_sf"/>
</dbReference>
<evidence type="ECO:0000256" key="1">
    <source>
        <dbReference type="ARBA" id="ARBA00023015"/>
    </source>
</evidence>
<dbReference type="InterPro" id="IPR052158">
    <property type="entry name" value="INH-QAR"/>
</dbReference>
<evidence type="ECO:0000256" key="3">
    <source>
        <dbReference type="ARBA" id="ARBA00023163"/>
    </source>
</evidence>
<proteinExistence type="predicted"/>
<evidence type="ECO:0000256" key="2">
    <source>
        <dbReference type="ARBA" id="ARBA00023125"/>
    </source>
</evidence>
<protein>
    <submittedName>
        <fullName evidence="5">AraC family transcriptional activator FtrA</fullName>
    </submittedName>
</protein>
<dbReference type="GO" id="GO:0003700">
    <property type="term" value="F:DNA-binding transcription factor activity"/>
    <property type="evidence" value="ECO:0007669"/>
    <property type="project" value="InterPro"/>
</dbReference>
<organism evidence="5 6">
    <name type="scientific">Dokdonella fugitiva</name>
    <dbReference type="NCBI Taxonomy" id="328517"/>
    <lineage>
        <taxon>Bacteria</taxon>
        <taxon>Pseudomonadati</taxon>
        <taxon>Pseudomonadota</taxon>
        <taxon>Gammaproteobacteria</taxon>
        <taxon>Lysobacterales</taxon>
        <taxon>Rhodanobacteraceae</taxon>
        <taxon>Dokdonella</taxon>
    </lineage>
</organism>
<dbReference type="NCBIfam" id="NF006902">
    <property type="entry name" value="PRK09393.1"/>
    <property type="match status" value="1"/>
</dbReference>
<dbReference type="InterPro" id="IPR002818">
    <property type="entry name" value="DJ-1/PfpI"/>
</dbReference>
<dbReference type="InterPro" id="IPR029062">
    <property type="entry name" value="Class_I_gatase-like"/>
</dbReference>
<dbReference type="PROSITE" id="PS00041">
    <property type="entry name" value="HTH_ARAC_FAMILY_1"/>
    <property type="match status" value="1"/>
</dbReference>
<dbReference type="Pfam" id="PF01965">
    <property type="entry name" value="DJ-1_PfpI"/>
    <property type="match status" value="1"/>
</dbReference>
<dbReference type="SUPFAM" id="SSF46689">
    <property type="entry name" value="Homeodomain-like"/>
    <property type="match status" value="2"/>
</dbReference>
<evidence type="ECO:0000259" key="4">
    <source>
        <dbReference type="PROSITE" id="PS01124"/>
    </source>
</evidence>
<comment type="caution">
    <text evidence="5">The sequence shown here is derived from an EMBL/GenBank/DDBJ whole genome shotgun (WGS) entry which is preliminary data.</text>
</comment>
<gene>
    <name evidence="5" type="ORF">FHW12_003576</name>
</gene>
<evidence type="ECO:0000313" key="6">
    <source>
        <dbReference type="Proteomes" id="UP000550401"/>
    </source>
</evidence>
<name>A0A839F2R9_9GAMM</name>
<dbReference type="Gene3D" id="3.40.50.880">
    <property type="match status" value="1"/>
</dbReference>
<dbReference type="InterPro" id="IPR018062">
    <property type="entry name" value="HTH_AraC-typ_CS"/>
</dbReference>
<dbReference type="Proteomes" id="UP000550401">
    <property type="component" value="Unassembled WGS sequence"/>
</dbReference>
<evidence type="ECO:0000313" key="5">
    <source>
        <dbReference type="EMBL" id="MBA8889333.1"/>
    </source>
</evidence>
<dbReference type="AlphaFoldDB" id="A0A839F2R9"/>
<feature type="domain" description="HTH araC/xylS-type" evidence="4">
    <location>
        <begin position="222"/>
        <end position="320"/>
    </location>
</feature>
<keyword evidence="1" id="KW-0805">Transcription regulation</keyword>
<accession>A0A839F2R9</accession>
<dbReference type="EMBL" id="JACGXL010000006">
    <property type="protein sequence ID" value="MBA8889333.1"/>
    <property type="molecule type" value="Genomic_DNA"/>
</dbReference>
<keyword evidence="2" id="KW-0238">DNA-binding</keyword>
<dbReference type="PANTHER" id="PTHR43130">
    <property type="entry name" value="ARAC-FAMILY TRANSCRIPTIONAL REGULATOR"/>
    <property type="match status" value="1"/>
</dbReference>
<keyword evidence="3" id="KW-0804">Transcription</keyword>
<sequence length="327" mass="36695">MPRRSKAPSNPLVVALAYDGLCAFEFSCAAEVFGLARPELGAGWYRFETCAAERRPLRGQYGLRLSAMHGLERLRRAGTIVIPGWKGVEVPVPARIVDALRDAHARGARLLSICSGAFVLGATGLLDGRRATTHWRYADALRRRYPRIEVDPDVLYIDEGALLTSAGSAAGLDLCLHLVRRDWGARVANHVARRLVIPPHRDGGQAQYVERPVEAVDRHALSPLLDTMRRRLAEPLSIARLARMASMSERSFMRHFKAATGLTPTDWLVRTRVERARELLEDSRHSVERIADLTGFGTATTLRHHFRRRVGASPRAYRERFASERRR</sequence>
<dbReference type="Gene3D" id="1.10.10.60">
    <property type="entry name" value="Homeodomain-like"/>
    <property type="match status" value="1"/>
</dbReference>
<dbReference type="SUPFAM" id="SSF52317">
    <property type="entry name" value="Class I glutamine amidotransferase-like"/>
    <property type="match status" value="1"/>
</dbReference>
<dbReference type="GO" id="GO:0043565">
    <property type="term" value="F:sequence-specific DNA binding"/>
    <property type="evidence" value="ECO:0007669"/>
    <property type="project" value="InterPro"/>
</dbReference>
<dbReference type="SMART" id="SM00342">
    <property type="entry name" value="HTH_ARAC"/>
    <property type="match status" value="1"/>
</dbReference>
<dbReference type="PROSITE" id="PS01124">
    <property type="entry name" value="HTH_ARAC_FAMILY_2"/>
    <property type="match status" value="1"/>
</dbReference>